<evidence type="ECO:0000313" key="3">
    <source>
        <dbReference type="Proteomes" id="UP000006875"/>
    </source>
</evidence>
<gene>
    <name evidence="2" type="ordered locus">Ilyop_2387</name>
</gene>
<evidence type="ECO:0000313" key="2">
    <source>
        <dbReference type="EMBL" id="ADO84147.1"/>
    </source>
</evidence>
<dbReference type="HOGENOM" id="CLU_002755_1_2_0"/>
<dbReference type="EMBL" id="CP002282">
    <property type="protein sequence ID" value="ADO84147.1"/>
    <property type="molecule type" value="Genomic_DNA"/>
</dbReference>
<dbReference type="SUPFAM" id="SSF82714">
    <property type="entry name" value="Multidrug efflux transporter AcrB TolC docking domain, DN and DC subdomains"/>
    <property type="match status" value="2"/>
</dbReference>
<feature type="transmembrane region" description="Helical" evidence="1">
    <location>
        <begin position="866"/>
        <end position="889"/>
    </location>
</feature>
<reference evidence="2 3" key="1">
    <citation type="journal article" date="2010" name="Stand. Genomic Sci.">
        <title>Complete genome sequence of Ilyobacter polytropus type strain (CuHbu1).</title>
        <authorList>
            <person name="Sikorski J."/>
            <person name="Chertkov O."/>
            <person name="Lapidus A."/>
            <person name="Nolan M."/>
            <person name="Lucas S."/>
            <person name="Del Rio T.G."/>
            <person name="Tice H."/>
            <person name="Cheng J.F."/>
            <person name="Tapia R."/>
            <person name="Han C."/>
            <person name="Goodwin L."/>
            <person name="Pitluck S."/>
            <person name="Liolios K."/>
            <person name="Ivanova N."/>
            <person name="Mavromatis K."/>
            <person name="Mikhailova N."/>
            <person name="Pati A."/>
            <person name="Chen A."/>
            <person name="Palaniappan K."/>
            <person name="Land M."/>
            <person name="Hauser L."/>
            <person name="Chang Y.J."/>
            <person name="Jeffries C.D."/>
            <person name="Brambilla E."/>
            <person name="Yasawong M."/>
            <person name="Rohde M."/>
            <person name="Pukall R."/>
            <person name="Spring S."/>
            <person name="Goker M."/>
            <person name="Woyke T."/>
            <person name="Bristow J."/>
            <person name="Eisen J.A."/>
            <person name="Markowitz V."/>
            <person name="Hugenholtz P."/>
            <person name="Kyrpides N.C."/>
            <person name="Klenk H.P."/>
        </authorList>
    </citation>
    <scope>NUCLEOTIDE SEQUENCE [LARGE SCALE GENOMIC DNA]</scope>
    <source>
        <strain evidence="3">ATCC 51220 / DSM 2926 / LMG 16218 / CuHBu1</strain>
        <plasmid evidence="3">pILYOP01</plasmid>
    </source>
</reference>
<accession>E3HDG1</accession>
<dbReference type="Gene3D" id="1.20.1640.10">
    <property type="entry name" value="Multidrug efflux transporter AcrB transmembrane domain"/>
    <property type="match status" value="2"/>
</dbReference>
<dbReference type="SUPFAM" id="SSF82866">
    <property type="entry name" value="Multidrug efflux transporter AcrB transmembrane domain"/>
    <property type="match status" value="2"/>
</dbReference>
<evidence type="ECO:0000256" key="1">
    <source>
        <dbReference type="SAM" id="Phobius"/>
    </source>
</evidence>
<feature type="transmembrane region" description="Helical" evidence="1">
    <location>
        <begin position="12"/>
        <end position="30"/>
    </location>
</feature>
<feature type="transmembrane region" description="Helical" evidence="1">
    <location>
        <begin position="524"/>
        <end position="543"/>
    </location>
</feature>
<dbReference type="Pfam" id="PF00873">
    <property type="entry name" value="ACR_tran"/>
    <property type="match status" value="1"/>
</dbReference>
<keyword evidence="1" id="KW-0812">Transmembrane</keyword>
<dbReference type="Gene3D" id="3.30.70.1320">
    <property type="entry name" value="Multidrug efflux transporter AcrB pore domain like"/>
    <property type="match status" value="1"/>
</dbReference>
<dbReference type="Gene3D" id="3.30.70.1430">
    <property type="entry name" value="Multidrug efflux transporter AcrB pore domain"/>
    <property type="match status" value="2"/>
</dbReference>
<dbReference type="PRINTS" id="PR00702">
    <property type="entry name" value="ACRIFLAVINRP"/>
</dbReference>
<feature type="transmembrane region" description="Helical" evidence="1">
    <location>
        <begin position="430"/>
        <end position="450"/>
    </location>
</feature>
<dbReference type="RefSeq" id="WP_013388806.1">
    <property type="nucleotide sequence ID" value="NC_014633.1"/>
</dbReference>
<feature type="transmembrane region" description="Helical" evidence="1">
    <location>
        <begin position="462"/>
        <end position="484"/>
    </location>
</feature>
<keyword evidence="3" id="KW-1185">Reference proteome</keyword>
<feature type="transmembrane region" description="Helical" evidence="1">
    <location>
        <begin position="387"/>
        <end position="409"/>
    </location>
</feature>
<dbReference type="InterPro" id="IPR001036">
    <property type="entry name" value="Acrflvin-R"/>
</dbReference>
<dbReference type="PANTHER" id="PTHR32063">
    <property type="match status" value="1"/>
</dbReference>
<name>E3HDG1_ILYPC</name>
<feature type="transmembrane region" description="Helical" evidence="1">
    <location>
        <begin position="358"/>
        <end position="375"/>
    </location>
</feature>
<feature type="transmembrane region" description="Helical" evidence="1">
    <location>
        <begin position="843"/>
        <end position="859"/>
    </location>
</feature>
<dbReference type="Gene3D" id="3.30.2090.10">
    <property type="entry name" value="Multidrug efflux transporter AcrB TolC docking domain, DN and DC subdomains"/>
    <property type="match status" value="2"/>
</dbReference>
<dbReference type="KEGG" id="ipo:Ilyop_2387"/>
<feature type="transmembrane region" description="Helical" evidence="1">
    <location>
        <begin position="895"/>
        <end position="920"/>
    </location>
</feature>
<dbReference type="PANTHER" id="PTHR32063:SF0">
    <property type="entry name" value="SWARMING MOTILITY PROTEIN SWRC"/>
    <property type="match status" value="1"/>
</dbReference>
<geneLocation type="plasmid" evidence="2 3">
    <name>pILYOP01</name>
</geneLocation>
<dbReference type="OrthoDB" id="9757876at2"/>
<dbReference type="Gene3D" id="3.30.70.1440">
    <property type="entry name" value="Multidrug efflux transporter AcrB pore domain"/>
    <property type="match status" value="1"/>
</dbReference>
<dbReference type="GO" id="GO:0005886">
    <property type="term" value="C:plasma membrane"/>
    <property type="evidence" value="ECO:0007669"/>
    <property type="project" value="TreeGrafter"/>
</dbReference>
<feature type="transmembrane region" description="Helical" evidence="1">
    <location>
        <begin position="941"/>
        <end position="960"/>
    </location>
</feature>
<feature type="transmembrane region" description="Helical" evidence="1">
    <location>
        <begin position="972"/>
        <end position="998"/>
    </location>
</feature>
<protein>
    <submittedName>
        <fullName evidence="2">Acriflavin resistance protein</fullName>
    </submittedName>
</protein>
<feature type="transmembrane region" description="Helical" evidence="1">
    <location>
        <begin position="332"/>
        <end position="351"/>
    </location>
</feature>
<sequence>MRDIPLIAIKKPATTLMLIVTMIVVGLLSLSQMPVALLPNFNIPVATVVTTWPGASPEDMDKLVTRKLEDAVSLVEGIKNFNSFSSQGLSQIVIEFDYGTNSDDKVDLIQTEVNKIRSELPDDINEPVTDKIDIGAETSILVDYIGDDITSLRSTAENLIKPRFQRVKGVGDVTVRGGLEKEVLVELNPYKLDSYNLNAVDIFNIIRQSNINIPIGEVKSGEKSYLVKIEGELENVSQIENVVISNINSKILRLKDVASVTLTNKDQDSFYRVNGQPAVSVMVNKAEDGNIVDIADRIKADIEELSPYLPAKTYLSVGYDASKFINQSINTVKNNAITGLVLASIILFVFLKSFRATSIIALAIPSSIIFTFAFMDMKGISLNVISLMGLSLGVGMLVDNSVVVLDNIYRHYKELKKSPSEAAGEGAREIAMPILASTATTVAVFIPIVLREGIAKEIFSDMSYTISFSLLASLIVALTFVPMISSKILEKEEKHSEDGRLLKKIRIFYMKLLNLTLIHRWKTLLITIILFIISVFIAGTIGGEFMPEQDESQYTIIAELPSGMEISMAERTSQLLEKRVVKEKENDEMLRYSTTGNPSQIAINVELKEKKDRNRDVFAIVDSLRSDLSKIPDIKLNLTTVFRGPQTSERDFQFEIYSSNYLQMESITKKLFVIMQNKRGLVDFKSSIEGGGPQAKIMINRDKAQSYGLRVTEIAQALSYQILGDDPITIKTDNEEVDVTVKLAEEFRNSIDKFLESKIKTPAGISVKIRDVAYLKIQEGSSQVERKNKIRKVTISANLADDFTLKEAQVFMAEEFKKLNPPKTVSYGFGGEGQQLNEAMTDLNIALILSIFIVYFILVSQFESFVLPFIIVGAIPLSVIGVFLGLFITGRKLDIMVMVGIIMLVGIVVNNAIVLIDYINLLRLRGSNMEEALIEAGETRLRPIVMTTLTTVFGMIPLAISRGEGAEMYNGMAIAVIFGLSLSTLLTLIIIPILYSLVENARTKLKRDRN</sequence>
<proteinExistence type="predicted"/>
<dbReference type="InterPro" id="IPR027463">
    <property type="entry name" value="AcrB_DN_DC_subdom"/>
</dbReference>
<keyword evidence="1" id="KW-1133">Transmembrane helix</keyword>
<dbReference type="AlphaFoldDB" id="E3HDG1"/>
<organism evidence="2 3">
    <name type="scientific">Ilyobacter polytropus (strain ATCC 51220 / DSM 2926 / LMG 16218 / CuHBu1)</name>
    <dbReference type="NCBI Taxonomy" id="572544"/>
    <lineage>
        <taxon>Bacteria</taxon>
        <taxon>Fusobacteriati</taxon>
        <taxon>Fusobacteriota</taxon>
        <taxon>Fusobacteriia</taxon>
        <taxon>Fusobacteriales</taxon>
        <taxon>Fusobacteriaceae</taxon>
        <taxon>Ilyobacter</taxon>
    </lineage>
</organism>
<dbReference type="SUPFAM" id="SSF82693">
    <property type="entry name" value="Multidrug efflux transporter AcrB pore domain, PN1, PN2, PC1 and PC2 subdomains"/>
    <property type="match status" value="3"/>
</dbReference>
<dbReference type="Proteomes" id="UP000006875">
    <property type="component" value="Plasmid pILYOP01"/>
</dbReference>
<keyword evidence="1" id="KW-0472">Membrane</keyword>
<dbReference type="GO" id="GO:0042910">
    <property type="term" value="F:xenobiotic transmembrane transporter activity"/>
    <property type="evidence" value="ECO:0007669"/>
    <property type="project" value="TreeGrafter"/>
</dbReference>
<keyword evidence="2" id="KW-0614">Plasmid</keyword>